<comment type="caution">
    <text evidence="4">The sequence shown here is derived from an EMBL/GenBank/DDBJ whole genome shotgun (WGS) entry which is preliminary data.</text>
</comment>
<name>A0A1E7NAY9_KITAU</name>
<reference evidence="4 5" key="2">
    <citation type="submission" date="2014-07" db="EMBL/GenBank/DDBJ databases">
        <authorList>
            <person name="Zhang J.E."/>
            <person name="Yang H."/>
            <person name="Guo J."/>
            <person name="Deng Z."/>
            <person name="Luo H."/>
            <person name="Luo M."/>
            <person name="Zhao B."/>
        </authorList>
    </citation>
    <scope>NUCLEOTIDE SEQUENCE [LARGE SCALE GENOMIC DNA]</scope>
    <source>
        <strain evidence="4">ATCC 10762</strain>
        <strain evidence="5">ATCC 10762 / DSM 40127 / CCM 3239 / JCM 4008 / LMG 5968 / NBRC 12843 / NCIMB 8234 / A-377</strain>
    </source>
</reference>
<dbReference type="InterPro" id="IPR048447">
    <property type="entry name" value="DUF1980_C"/>
</dbReference>
<evidence type="ECO:0000259" key="2">
    <source>
        <dbReference type="Pfam" id="PF21537"/>
    </source>
</evidence>
<evidence type="ECO:0000256" key="1">
    <source>
        <dbReference type="SAM" id="MobiDB-lite"/>
    </source>
</evidence>
<feature type="domain" description="DUF1980" evidence="2">
    <location>
        <begin position="4"/>
        <end position="67"/>
    </location>
</feature>
<dbReference type="AlphaFoldDB" id="A0A1E7NAY9"/>
<reference evidence="5" key="3">
    <citation type="submission" date="2016-08" db="EMBL/GenBank/DDBJ databases">
        <title>Sequencing, assembly and comparative genomics of S. aureofaciens ATCC 10762.</title>
        <authorList>
            <person name="Gradnigo J.S."/>
            <person name="Johnson N."/>
            <person name="Somerville G.A."/>
        </authorList>
    </citation>
    <scope>NUCLEOTIDE SEQUENCE [LARGE SCALE GENOMIC DNA]</scope>
    <source>
        <strain evidence="5">ATCC 10762 / DSM 40127 / CCM 3239 / JCM 4008 / LMG 5968 / NBRC 12843 / NCIMB 8234 / A-377</strain>
    </source>
</reference>
<dbReference type="EMBL" id="JPRF03000018">
    <property type="protein sequence ID" value="OEV37845.1"/>
    <property type="molecule type" value="Genomic_DNA"/>
</dbReference>
<evidence type="ECO:0000313" key="3">
    <source>
        <dbReference type="EMBL" id="GGV04899.1"/>
    </source>
</evidence>
<accession>A0A1E7NAY9</accession>
<reference evidence="3" key="5">
    <citation type="submission" date="2020-09" db="EMBL/GenBank/DDBJ databases">
        <authorList>
            <person name="Sun Q."/>
            <person name="Ohkuma M."/>
        </authorList>
    </citation>
    <scope>NUCLEOTIDE SEQUENCE</scope>
    <source>
        <strain evidence="3">JCM 4434</strain>
    </source>
</reference>
<dbReference type="EMBL" id="BMUB01000034">
    <property type="protein sequence ID" value="GGV04899.1"/>
    <property type="molecule type" value="Genomic_DNA"/>
</dbReference>
<organism evidence="4 5">
    <name type="scientific">Kitasatospora aureofaciens</name>
    <name type="common">Streptomyces aureofaciens</name>
    <dbReference type="NCBI Taxonomy" id="1894"/>
    <lineage>
        <taxon>Bacteria</taxon>
        <taxon>Bacillati</taxon>
        <taxon>Actinomycetota</taxon>
        <taxon>Actinomycetes</taxon>
        <taxon>Kitasatosporales</taxon>
        <taxon>Streptomycetaceae</taxon>
        <taxon>Kitasatospora</taxon>
    </lineage>
</organism>
<evidence type="ECO:0000313" key="5">
    <source>
        <dbReference type="Proteomes" id="UP000037395"/>
    </source>
</evidence>
<dbReference type="Proteomes" id="UP000037395">
    <property type="component" value="Unassembled WGS sequence"/>
</dbReference>
<proteinExistence type="predicted"/>
<dbReference type="Proteomes" id="UP000610124">
    <property type="component" value="Unassembled WGS sequence"/>
</dbReference>
<gene>
    <name evidence="3" type="ORF">GCM10010502_69650</name>
    <name evidence="4" type="ORF">HS99_0025025</name>
</gene>
<sequence>MWQLSRVIVSCCAADARVVDVEIHGVGTPQANTWVTVTGVWRPTAGTRVPALDVTGLTVIPQPKNPYRDAPPAPGTRPSAAATP</sequence>
<keyword evidence="5" id="KW-1185">Reference proteome</keyword>
<feature type="region of interest" description="Disordered" evidence="1">
    <location>
        <begin position="60"/>
        <end position="84"/>
    </location>
</feature>
<evidence type="ECO:0000313" key="4">
    <source>
        <dbReference type="EMBL" id="OEV37845.1"/>
    </source>
</evidence>
<protein>
    <recommendedName>
        <fullName evidence="2">DUF1980 domain-containing protein</fullName>
    </recommendedName>
</protein>
<dbReference type="Pfam" id="PF21537">
    <property type="entry name" value="DUF1980_C"/>
    <property type="match status" value="1"/>
</dbReference>
<reference evidence="4" key="4">
    <citation type="submission" date="2016-08" db="EMBL/GenBank/DDBJ databases">
        <title>Sequencing, Assembly and Comparative Genomics of S. aureofaciens ATCC 10762.</title>
        <authorList>
            <person name="Gradnigo J.S."/>
            <person name="Johnson N."/>
            <person name="Somerville G.A."/>
        </authorList>
    </citation>
    <scope>NUCLEOTIDE SEQUENCE [LARGE SCALE GENOMIC DNA]</scope>
    <source>
        <strain evidence="4">ATCC 10762</strain>
    </source>
</reference>
<reference evidence="3" key="1">
    <citation type="journal article" date="2014" name="Int. J. Syst. Evol. Microbiol.">
        <title>Complete genome sequence of Corynebacterium casei LMG S-19264T (=DSM 44701T), isolated from a smear-ripened cheese.</title>
        <authorList>
            <consortium name="US DOE Joint Genome Institute (JGI-PGF)"/>
            <person name="Walter F."/>
            <person name="Albersmeier A."/>
            <person name="Kalinowski J."/>
            <person name="Ruckert C."/>
        </authorList>
    </citation>
    <scope>NUCLEOTIDE SEQUENCE</scope>
    <source>
        <strain evidence="3">JCM 4434</strain>
    </source>
</reference>
<accession>A0A8H9I1N2</accession>